<evidence type="ECO:0000256" key="1">
    <source>
        <dbReference type="SAM" id="SignalP"/>
    </source>
</evidence>
<feature type="chain" id="PRO_5039655172" evidence="1">
    <location>
        <begin position="22"/>
        <end position="416"/>
    </location>
</feature>
<sequence>MKLKTLALAVLLLALPAQALAQAYSFPYAGVSLQTEEDWTLLTPDTLDERAEWLQSLGASVETVRADYAAAGTVWEVYLPDGAQVSLSVAQTEQTEAWDSMAFMTESEKEDFFLQYRHAPYENLTWPEALPGYLRCDWTLQSGDTAVSFARLMTIRQGALYALTATGVGLPLEALHAACQTVLEAMEYLGARAGQRIAEDVATPEPIADDGVVTPVALVDFVGITESDSTEIVIQTLPGTELTLLTASDSLRGTADETGLHSYTVSTRRESVYRYTLVARAPEREESRLEIAVERRLTGDALREAYQSSARAVSFYGYDSLTANAQGYAGEPVTFRGRVAAFSQTGGFPCALVYTANPGTGVWREPVWVVLTEAVLLEEDAILTFYGDVRGDTLPYQSEEGETEQAPAVVCRYVEP</sequence>
<protein>
    <submittedName>
        <fullName evidence="2">Uncharacterized protein</fullName>
    </submittedName>
</protein>
<evidence type="ECO:0000313" key="2">
    <source>
        <dbReference type="EMBL" id="HIQ63328.1"/>
    </source>
</evidence>
<comment type="caution">
    <text evidence="2">The sequence shown here is derived from an EMBL/GenBank/DDBJ whole genome shotgun (WGS) entry which is preliminary data.</text>
</comment>
<gene>
    <name evidence="2" type="ORF">IAA66_07040</name>
</gene>
<feature type="signal peptide" evidence="1">
    <location>
        <begin position="1"/>
        <end position="21"/>
    </location>
</feature>
<accession>A0A9D0YYU4</accession>
<name>A0A9D0YYU4_9FIRM</name>
<reference evidence="2" key="1">
    <citation type="submission" date="2020-10" db="EMBL/GenBank/DDBJ databases">
        <authorList>
            <person name="Gilroy R."/>
        </authorList>
    </citation>
    <scope>NUCLEOTIDE SEQUENCE</scope>
    <source>
        <strain evidence="2">ChiHile30-977</strain>
    </source>
</reference>
<keyword evidence="1" id="KW-0732">Signal</keyword>
<dbReference type="AlphaFoldDB" id="A0A9D0YYU4"/>
<dbReference type="Proteomes" id="UP000886819">
    <property type="component" value="Unassembled WGS sequence"/>
</dbReference>
<reference evidence="2" key="2">
    <citation type="journal article" date="2021" name="PeerJ">
        <title>Extensive microbial diversity within the chicken gut microbiome revealed by metagenomics and culture.</title>
        <authorList>
            <person name="Gilroy R."/>
            <person name="Ravi A."/>
            <person name="Getino M."/>
            <person name="Pursley I."/>
            <person name="Horton D.L."/>
            <person name="Alikhan N.F."/>
            <person name="Baker D."/>
            <person name="Gharbi K."/>
            <person name="Hall N."/>
            <person name="Watson M."/>
            <person name="Adriaenssens E.M."/>
            <person name="Foster-Nyarko E."/>
            <person name="Jarju S."/>
            <person name="Secka A."/>
            <person name="Antonio M."/>
            <person name="Oren A."/>
            <person name="Chaudhuri R.R."/>
            <person name="La Ragione R."/>
            <person name="Hildebrand F."/>
            <person name="Pallen M.J."/>
        </authorList>
    </citation>
    <scope>NUCLEOTIDE SEQUENCE</scope>
    <source>
        <strain evidence="2">ChiHile30-977</strain>
    </source>
</reference>
<proteinExistence type="predicted"/>
<dbReference type="EMBL" id="DVFI01000099">
    <property type="protein sequence ID" value="HIQ63328.1"/>
    <property type="molecule type" value="Genomic_DNA"/>
</dbReference>
<organism evidence="2 3">
    <name type="scientific">Candidatus Avichristensenella intestinipullorum</name>
    <dbReference type="NCBI Taxonomy" id="2840693"/>
    <lineage>
        <taxon>Bacteria</taxon>
        <taxon>Bacillati</taxon>
        <taxon>Bacillota</taxon>
        <taxon>Clostridia</taxon>
        <taxon>Candidatus Avichristensenella</taxon>
    </lineage>
</organism>
<evidence type="ECO:0000313" key="3">
    <source>
        <dbReference type="Proteomes" id="UP000886819"/>
    </source>
</evidence>